<feature type="region of interest" description="Disordered" evidence="1">
    <location>
        <begin position="158"/>
        <end position="178"/>
    </location>
</feature>
<dbReference type="EMBL" id="AP022557">
    <property type="protein sequence ID" value="BBW96532.1"/>
    <property type="molecule type" value="Genomic_DNA"/>
</dbReference>
<feature type="compositionally biased region" description="Basic and acidic residues" evidence="1">
    <location>
        <begin position="158"/>
        <end position="171"/>
    </location>
</feature>
<dbReference type="Proteomes" id="UP000501421">
    <property type="component" value="Chromosome"/>
</dbReference>
<sequence length="178" mass="20767">MKDQEDLFRAYVYFDSHKSKRITEDEVKSIMNRVLRKNNVLTKLNRNIEVTVGSEEFKLDYAYEKKNSSRLIKTLSFDYSNRSISKASQLAKEWVWNYTKLKETRFANNNSFINKQNLEIVTLVYFSEANKHVKAAIDILKEASNIIEANSEKAIEKSDIPKKTGMDEKRPVYHSALS</sequence>
<protein>
    <submittedName>
        <fullName evidence="2">Uncharacterized protein</fullName>
    </submittedName>
</protein>
<evidence type="ECO:0000256" key="1">
    <source>
        <dbReference type="SAM" id="MobiDB-lite"/>
    </source>
</evidence>
<proteinExistence type="predicted"/>
<organism evidence="2 3">
    <name type="scientific">Geobacillus subterraneus</name>
    <dbReference type="NCBI Taxonomy" id="129338"/>
    <lineage>
        <taxon>Bacteria</taxon>
        <taxon>Bacillati</taxon>
        <taxon>Bacillota</taxon>
        <taxon>Bacilli</taxon>
        <taxon>Bacillales</taxon>
        <taxon>Anoxybacillaceae</taxon>
        <taxon>Geobacillus</taxon>
    </lineage>
</organism>
<dbReference type="AlphaFoldDB" id="A0A679FJH1"/>
<keyword evidence="3" id="KW-1185">Reference proteome</keyword>
<gene>
    <name evidence="2" type="ORF">GsuE55_13650</name>
</gene>
<evidence type="ECO:0000313" key="2">
    <source>
        <dbReference type="EMBL" id="BBW96532.1"/>
    </source>
</evidence>
<reference evidence="3" key="1">
    <citation type="journal article" date="2020" name="Microbiol. Resour. Announc.">
        <title>Complete Genome Sequence of Geobacillus sp. Strain E55-1, Isolated from Mine Geyser in Japan.</title>
        <authorList>
            <person name="Miyazaki K."/>
            <person name="Hase E."/>
            <person name="Tokito N."/>
        </authorList>
    </citation>
    <scope>NUCLEOTIDE SEQUENCE [LARGE SCALE GENOMIC DNA]</scope>
    <source>
        <strain evidence="3">E55-1</strain>
    </source>
</reference>
<accession>A0A679FJH1</accession>
<name>A0A679FJH1_9BACL</name>
<evidence type="ECO:0000313" key="3">
    <source>
        <dbReference type="Proteomes" id="UP000501421"/>
    </source>
</evidence>
<dbReference type="RefSeq" id="WP_061912737.1">
    <property type="nucleotide sequence ID" value="NZ_AP022557.1"/>
</dbReference>